<reference evidence="2 3" key="1">
    <citation type="submission" date="2016-10" db="EMBL/GenBank/DDBJ databases">
        <title>The Draft Genome Sequence of the Potato Rhizosphere Bacteria Ochrobactrum sp. IPA7.2.</title>
        <authorList>
            <person name="Gogoleva N.E."/>
            <person name="Khlopko Y.A."/>
            <person name="Burygin G.L."/>
            <person name="Plotnikov A.O."/>
        </authorList>
    </citation>
    <scope>NUCLEOTIDE SEQUENCE [LARGE SCALE GENOMIC DNA]</scope>
    <source>
        <strain evidence="2 3">IPA7.2</strain>
    </source>
</reference>
<proteinExistence type="predicted"/>
<accession>A0A1J6HTX3</accession>
<dbReference type="AlphaFoldDB" id="A0A1J6HTX3"/>
<comment type="caution">
    <text evidence="2">The sequence shown here is derived from an EMBL/GenBank/DDBJ whole genome shotgun (WGS) entry which is preliminary data.</text>
</comment>
<name>A0A1J6HTX3_9HYPH</name>
<dbReference type="RefSeq" id="WP_071633304.1">
    <property type="nucleotide sequence ID" value="NZ_JBCAUP010000012.1"/>
</dbReference>
<organism evidence="2 3">
    <name type="scientific">Brucella cytisi</name>
    <dbReference type="NCBI Taxonomy" id="407152"/>
    <lineage>
        <taxon>Bacteria</taxon>
        <taxon>Pseudomonadati</taxon>
        <taxon>Pseudomonadota</taxon>
        <taxon>Alphaproteobacteria</taxon>
        <taxon>Hyphomicrobiales</taxon>
        <taxon>Brucellaceae</taxon>
        <taxon>Brucella/Ochrobactrum group</taxon>
        <taxon>Brucella</taxon>
    </lineage>
</organism>
<dbReference type="Proteomes" id="UP000182985">
    <property type="component" value="Unassembled WGS sequence"/>
</dbReference>
<feature type="domain" description="DUF4123" evidence="1">
    <location>
        <begin position="26"/>
        <end position="155"/>
    </location>
</feature>
<dbReference type="InterPro" id="IPR025391">
    <property type="entry name" value="DUF4123"/>
</dbReference>
<evidence type="ECO:0000313" key="2">
    <source>
        <dbReference type="EMBL" id="OIS91647.1"/>
    </source>
</evidence>
<evidence type="ECO:0000259" key="1">
    <source>
        <dbReference type="Pfam" id="PF13503"/>
    </source>
</evidence>
<keyword evidence="3" id="KW-1185">Reference proteome</keyword>
<evidence type="ECO:0000313" key="3">
    <source>
        <dbReference type="Proteomes" id="UP000182985"/>
    </source>
</evidence>
<sequence length="308" mass="34433">MFEPADNDGTRHVLHEVLAELPTPRFAVFDGSYFDDLEDEFADEHIASRSLFRSGGDEELRRDGPWLVELANRRTEAHVEALATKAPCAVFWSCSAGDEVLWRHLRSINYILVPEDRAAGSAGKSPQPVKYERVMFRHWDPNILGPILSILTAGQFARLMGPADAIVMNATDYGGLKRCMRPGNMHEPTRGALRMNPEQIRELVAIRVKSSALRITRFIRQTSAGQIDQMTDQELTEEVTKRMNVAATLGINEERAQKRFCWLMLNSNDRFLHQAGVKDYLASGAGSANSRIHLLSEAMAEAAAKGVR</sequence>
<gene>
    <name evidence="2" type="ORF">BLA27_20330</name>
</gene>
<dbReference type="EMBL" id="MOEC01000025">
    <property type="protein sequence ID" value="OIS91647.1"/>
    <property type="molecule type" value="Genomic_DNA"/>
</dbReference>
<protein>
    <recommendedName>
        <fullName evidence="1">DUF4123 domain-containing protein</fullName>
    </recommendedName>
</protein>
<dbReference type="Pfam" id="PF13503">
    <property type="entry name" value="DUF4123"/>
    <property type="match status" value="1"/>
</dbReference>